<comment type="caution">
    <text evidence="5">The sequence shown here is derived from an EMBL/GenBank/DDBJ whole genome shotgun (WGS) entry which is preliminary data.</text>
</comment>
<name>A0ABW5FG45_9BACL</name>
<keyword evidence="6" id="KW-1185">Reference proteome</keyword>
<evidence type="ECO:0000313" key="6">
    <source>
        <dbReference type="Proteomes" id="UP001597448"/>
    </source>
</evidence>
<dbReference type="InterPro" id="IPR017853">
    <property type="entry name" value="GH"/>
</dbReference>
<dbReference type="EMBL" id="JBHUKY010000078">
    <property type="protein sequence ID" value="MFD2413993.1"/>
    <property type="molecule type" value="Genomic_DNA"/>
</dbReference>
<dbReference type="Pfam" id="PF02838">
    <property type="entry name" value="Glyco_hydro_20b"/>
    <property type="match status" value="1"/>
</dbReference>
<keyword evidence="1 3" id="KW-0378">Hydrolase</keyword>
<sequence length="578" mass="65921">MGISLRDCQYLFRDYYTQGKELVVEGSQLCCELASRYAMNQDVNGLLAEGGDIVILEPAGPGVATSDKGNAQLMLEYDAGLAADGYRLVIGEDAKLVVAASNRRGLKYGLDALKQLLTVEEDCCRLPVVTVEDEPSFPVRGIIEGFYGVPWSFADRMDSVSYMSGHRMNAFMYAPKDDLYHRKLWREPYPDDVFTRIHDLKLECDKHLVDFYYCISPGNDLEFRSQGDFAKLEEKLAAMIAIGVRHFALLMDDIDYVLQGDNKQFLERSGTAHAYVTNRVYDYLAGCLPHFTLAMCPSEYWSYWNTEYKKDIREQLHPAVKVFWTGYFVFAPEIGRGHAEDNYSFYGHELWLWDNIPVNDCDKDRLFLDPVRGRSSRLGNYGHTAVVANPMNQWECSKITLNTMAHYMWNSERYMPELSWELSVREFAGELAEDMMFFCRQNLNSRLYSGGYPELDDALAERDLERLDAYFSRLEQAAVRLGGLDNAKFIEEAGPWLRRAIGDAVLWRAVRRQLENTPGPLAGKDVLKCLERCRSYGVRLGSDPAVRAAEALGIELPEMEAEIKAEKKAETKEEDQHV</sequence>
<dbReference type="PROSITE" id="PS52009">
    <property type="entry name" value="GH84"/>
    <property type="match status" value="1"/>
</dbReference>
<dbReference type="InterPro" id="IPR011496">
    <property type="entry name" value="O-GlcNAcase_cat"/>
</dbReference>
<dbReference type="InterPro" id="IPR029018">
    <property type="entry name" value="Hex-like_dom2"/>
</dbReference>
<proteinExistence type="inferred from homology"/>
<dbReference type="SUPFAM" id="SSF55545">
    <property type="entry name" value="beta-N-acetylhexosaminidase-like domain"/>
    <property type="match status" value="1"/>
</dbReference>
<evidence type="ECO:0000313" key="5">
    <source>
        <dbReference type="EMBL" id="MFD2413993.1"/>
    </source>
</evidence>
<evidence type="ECO:0000256" key="1">
    <source>
        <dbReference type="ARBA" id="ARBA00022801"/>
    </source>
</evidence>
<evidence type="ECO:0000256" key="2">
    <source>
        <dbReference type="ARBA" id="ARBA00023295"/>
    </source>
</evidence>
<feature type="active site" description="Proton donor" evidence="3">
    <location>
        <position position="253"/>
    </location>
</feature>
<dbReference type="Pfam" id="PF07555">
    <property type="entry name" value="NAGidase"/>
    <property type="match status" value="1"/>
</dbReference>
<dbReference type="RefSeq" id="WP_209990676.1">
    <property type="nucleotide sequence ID" value="NZ_JBHUKY010000078.1"/>
</dbReference>
<protein>
    <submittedName>
        <fullName evidence="5">Beta-N-acetylglucosaminidase domain-containing protein</fullName>
    </submittedName>
</protein>
<organism evidence="5 6">
    <name type="scientific">Paenibacillus rhizoplanae</name>
    <dbReference type="NCBI Taxonomy" id="1917181"/>
    <lineage>
        <taxon>Bacteria</taxon>
        <taxon>Bacillati</taxon>
        <taxon>Bacillota</taxon>
        <taxon>Bacilli</taxon>
        <taxon>Bacillales</taxon>
        <taxon>Paenibacillaceae</taxon>
        <taxon>Paenibacillus</taxon>
    </lineage>
</organism>
<gene>
    <name evidence="5" type="ORF">ACFSX3_29405</name>
</gene>
<dbReference type="PANTHER" id="PTHR13170">
    <property type="entry name" value="O-GLCNACASE"/>
    <property type="match status" value="1"/>
</dbReference>
<feature type="domain" description="GH84" evidence="4">
    <location>
        <begin position="138"/>
        <end position="412"/>
    </location>
</feature>
<dbReference type="Gene3D" id="3.30.379.10">
    <property type="entry name" value="Chitobiase/beta-hexosaminidase domain 2-like"/>
    <property type="match status" value="1"/>
</dbReference>
<evidence type="ECO:0000256" key="3">
    <source>
        <dbReference type="PROSITE-ProRule" id="PRU01353"/>
    </source>
</evidence>
<keyword evidence="2 3" id="KW-0326">Glycosidase</keyword>
<evidence type="ECO:0000259" key="4">
    <source>
        <dbReference type="PROSITE" id="PS52009"/>
    </source>
</evidence>
<dbReference type="PANTHER" id="PTHR13170:SF16">
    <property type="entry name" value="PROTEIN O-GLCNACASE"/>
    <property type="match status" value="1"/>
</dbReference>
<accession>A0ABW5FG45</accession>
<reference evidence="6" key="1">
    <citation type="journal article" date="2019" name="Int. J. Syst. Evol. Microbiol.">
        <title>The Global Catalogue of Microorganisms (GCM) 10K type strain sequencing project: providing services to taxonomists for standard genome sequencing and annotation.</title>
        <authorList>
            <consortium name="The Broad Institute Genomics Platform"/>
            <consortium name="The Broad Institute Genome Sequencing Center for Infectious Disease"/>
            <person name="Wu L."/>
            <person name="Ma J."/>
        </authorList>
    </citation>
    <scope>NUCLEOTIDE SEQUENCE [LARGE SCALE GENOMIC DNA]</scope>
    <source>
        <strain evidence="6">CCM 8725</strain>
    </source>
</reference>
<dbReference type="Proteomes" id="UP001597448">
    <property type="component" value="Unassembled WGS sequence"/>
</dbReference>
<dbReference type="SUPFAM" id="SSF51445">
    <property type="entry name" value="(Trans)glycosidases"/>
    <property type="match status" value="1"/>
</dbReference>
<comment type="similarity">
    <text evidence="3">Belongs to the glycosyl hydrolase 84 family.</text>
</comment>
<dbReference type="InterPro" id="IPR051822">
    <property type="entry name" value="Glycosyl_Hydrolase_84"/>
</dbReference>
<dbReference type="Gene3D" id="3.20.20.80">
    <property type="entry name" value="Glycosidases"/>
    <property type="match status" value="1"/>
</dbReference>
<dbReference type="InterPro" id="IPR015882">
    <property type="entry name" value="HEX_bac_N"/>
</dbReference>